<evidence type="ECO:0000313" key="2">
    <source>
        <dbReference type="EMBL" id="RCN49932.1"/>
    </source>
</evidence>
<dbReference type="AlphaFoldDB" id="A0A368H003"/>
<dbReference type="InterPro" id="IPR013087">
    <property type="entry name" value="Znf_C2H2_type"/>
</dbReference>
<proteinExistence type="predicted"/>
<reference evidence="2 3" key="1">
    <citation type="submission" date="2014-10" db="EMBL/GenBank/DDBJ databases">
        <title>Draft genome of the hookworm Ancylostoma caninum.</title>
        <authorList>
            <person name="Mitreva M."/>
        </authorList>
    </citation>
    <scope>NUCLEOTIDE SEQUENCE [LARGE SCALE GENOMIC DNA]</scope>
    <source>
        <strain evidence="2 3">Baltimore</strain>
    </source>
</reference>
<dbReference type="OrthoDB" id="5862073at2759"/>
<feature type="domain" description="C2H2-type" evidence="1">
    <location>
        <begin position="19"/>
        <end position="43"/>
    </location>
</feature>
<gene>
    <name evidence="2" type="ORF">ANCCAN_03968</name>
</gene>
<protein>
    <submittedName>
        <fullName evidence="2">Zinc finger, C2H2 type</fullName>
    </submittedName>
</protein>
<sequence>MKLYLESHFFRHHLRRPMYKCPLCDISSTYHLSNIRVHIRKIHNVTTEPICFKDQFEGEINCLLYRCFGDRQIFRRQDPEVIACLNDMLNYVCDGTPLYALERKTDDGLPAPVHHLSGYLSDGGVSSATLVEPAFNARSQPRNTCRLCFESNVKHLERHVLQVMPFSLVLLIRCSNLLKHHIIKPMYLCPYCNFSSCYSPASVKDHIKTRHSAYDPVPIDMRDEYTELIQSVYDQCFLDDPNTFLNR</sequence>
<organism evidence="2 3">
    <name type="scientific">Ancylostoma caninum</name>
    <name type="common">Dog hookworm</name>
    <dbReference type="NCBI Taxonomy" id="29170"/>
    <lineage>
        <taxon>Eukaryota</taxon>
        <taxon>Metazoa</taxon>
        <taxon>Ecdysozoa</taxon>
        <taxon>Nematoda</taxon>
        <taxon>Chromadorea</taxon>
        <taxon>Rhabditida</taxon>
        <taxon>Rhabditina</taxon>
        <taxon>Rhabditomorpha</taxon>
        <taxon>Strongyloidea</taxon>
        <taxon>Ancylostomatidae</taxon>
        <taxon>Ancylostomatinae</taxon>
        <taxon>Ancylostoma</taxon>
    </lineage>
</organism>
<dbReference type="STRING" id="29170.A0A368H003"/>
<keyword evidence="3" id="KW-1185">Reference proteome</keyword>
<dbReference type="Proteomes" id="UP000252519">
    <property type="component" value="Unassembled WGS sequence"/>
</dbReference>
<name>A0A368H003_ANCCA</name>
<evidence type="ECO:0000313" key="3">
    <source>
        <dbReference type="Proteomes" id="UP000252519"/>
    </source>
</evidence>
<dbReference type="EMBL" id="JOJR01000028">
    <property type="protein sequence ID" value="RCN49932.1"/>
    <property type="molecule type" value="Genomic_DNA"/>
</dbReference>
<accession>A0A368H003</accession>
<feature type="domain" description="C2H2-type" evidence="1">
    <location>
        <begin position="187"/>
        <end position="211"/>
    </location>
</feature>
<comment type="caution">
    <text evidence="2">The sequence shown here is derived from an EMBL/GenBank/DDBJ whole genome shotgun (WGS) entry which is preliminary data.</text>
</comment>
<evidence type="ECO:0000259" key="1">
    <source>
        <dbReference type="SMART" id="SM00355"/>
    </source>
</evidence>
<dbReference type="SMART" id="SM00355">
    <property type="entry name" value="ZnF_C2H2"/>
    <property type="match status" value="2"/>
</dbReference>